<dbReference type="PRINTS" id="PR00992">
    <property type="entry name" value="ALARACEMASE"/>
</dbReference>
<feature type="domain" description="Alanine racemase C-terminal" evidence="7">
    <location>
        <begin position="229"/>
        <end position="362"/>
    </location>
</feature>
<dbReference type="GO" id="GO:0005829">
    <property type="term" value="C:cytosol"/>
    <property type="evidence" value="ECO:0007669"/>
    <property type="project" value="TreeGrafter"/>
</dbReference>
<keyword evidence="2 4" id="KW-0663">Pyridoxal phosphate</keyword>
<feature type="modified residue" description="N6-(pyridoxal phosphate)lysine" evidence="4 5">
    <location>
        <position position="34"/>
    </location>
</feature>
<feature type="binding site" evidence="4 6">
    <location>
        <position position="132"/>
    </location>
    <ligand>
        <name>substrate</name>
    </ligand>
</feature>
<dbReference type="AlphaFoldDB" id="D7BHZ2"/>
<dbReference type="HOGENOM" id="CLU_028393_2_2_0"/>
<keyword evidence="9" id="KW-1185">Reference proteome</keyword>
<dbReference type="InterPro" id="IPR020622">
    <property type="entry name" value="Ala_racemase_pyridoxalP-BS"/>
</dbReference>
<dbReference type="GO" id="GO:0030170">
    <property type="term" value="F:pyridoxal phosphate binding"/>
    <property type="evidence" value="ECO:0007669"/>
    <property type="project" value="UniProtKB-UniRule"/>
</dbReference>
<comment type="similarity">
    <text evidence="4">Belongs to the alanine racemase family.</text>
</comment>
<feature type="active site" description="Proton acceptor; specific for D-alanine" evidence="4">
    <location>
        <position position="34"/>
    </location>
</feature>
<dbReference type="PANTHER" id="PTHR30511:SF0">
    <property type="entry name" value="ALANINE RACEMASE, CATABOLIC-RELATED"/>
    <property type="match status" value="1"/>
</dbReference>
<evidence type="ECO:0000256" key="1">
    <source>
        <dbReference type="ARBA" id="ARBA00001933"/>
    </source>
</evidence>
<evidence type="ECO:0000256" key="6">
    <source>
        <dbReference type="PIRSR" id="PIRSR600821-52"/>
    </source>
</evidence>
<dbReference type="InterPro" id="IPR001608">
    <property type="entry name" value="Ala_racemase_N"/>
</dbReference>
<evidence type="ECO:0000313" key="8">
    <source>
        <dbReference type="EMBL" id="ADH62266.1"/>
    </source>
</evidence>
<evidence type="ECO:0000256" key="5">
    <source>
        <dbReference type="PIRSR" id="PIRSR600821-50"/>
    </source>
</evidence>
<comment type="function">
    <text evidence="4">Catalyzes the interconversion of L-alanine and D-alanine. May also act on other amino acids.</text>
</comment>
<accession>D7BHZ2</accession>
<feature type="active site" description="Proton acceptor; specific for L-alanine" evidence="4">
    <location>
        <position position="250"/>
    </location>
</feature>
<comment type="catalytic activity">
    <reaction evidence="4">
        <text>L-alanine = D-alanine</text>
        <dbReference type="Rhea" id="RHEA:20249"/>
        <dbReference type="ChEBI" id="CHEBI:57416"/>
        <dbReference type="ChEBI" id="CHEBI:57972"/>
        <dbReference type="EC" id="5.1.1.1"/>
    </reaction>
</comment>
<dbReference type="eggNOG" id="COG0787">
    <property type="taxonomic scope" value="Bacteria"/>
</dbReference>
<comment type="pathway">
    <text evidence="4">Amino-acid biosynthesis; D-alanine biosynthesis; D-alanine from L-alanine: step 1/1.</text>
</comment>
<dbReference type="GO" id="GO:0030632">
    <property type="term" value="P:D-alanine biosynthetic process"/>
    <property type="evidence" value="ECO:0007669"/>
    <property type="project" value="UniProtKB-UniRule"/>
</dbReference>
<dbReference type="InterPro" id="IPR029066">
    <property type="entry name" value="PLP-binding_barrel"/>
</dbReference>
<evidence type="ECO:0000313" key="9">
    <source>
        <dbReference type="Proteomes" id="UP000001916"/>
    </source>
</evidence>
<reference evidence="8 9" key="1">
    <citation type="journal article" date="2010" name="Stand. Genomic Sci.">
        <title>Complete genome sequence of Meiothermus silvanus type strain (VI-R2).</title>
        <authorList>
            <person name="Sikorski J."/>
            <person name="Tindall B.J."/>
            <person name="Lowry S."/>
            <person name="Lucas S."/>
            <person name="Nolan M."/>
            <person name="Copeland A."/>
            <person name="Glavina Del Rio T."/>
            <person name="Tice H."/>
            <person name="Cheng J.F."/>
            <person name="Han C."/>
            <person name="Pitluck S."/>
            <person name="Liolios K."/>
            <person name="Ivanova N."/>
            <person name="Mavromatis K."/>
            <person name="Mikhailova N."/>
            <person name="Pati A."/>
            <person name="Goodwin L."/>
            <person name="Chen A."/>
            <person name="Palaniappan K."/>
            <person name="Land M."/>
            <person name="Hauser L."/>
            <person name="Chang Y.J."/>
            <person name="Jeffries C.D."/>
            <person name="Rohde M."/>
            <person name="Goker M."/>
            <person name="Woyke T."/>
            <person name="Bristow J."/>
            <person name="Eisen J.A."/>
            <person name="Markowitz V."/>
            <person name="Hugenholtz P."/>
            <person name="Kyrpides N.C."/>
            <person name="Klenk H.P."/>
            <person name="Lapidus A."/>
        </authorList>
    </citation>
    <scope>NUCLEOTIDE SEQUENCE [LARGE SCALE GENOMIC DNA]</scope>
    <source>
        <strain evidence="9">ATCC 700542 / DSM 9946 / VI-R2</strain>
    </source>
</reference>
<dbReference type="SMART" id="SM01005">
    <property type="entry name" value="Ala_racemase_C"/>
    <property type="match status" value="1"/>
</dbReference>
<dbReference type="InterPro" id="IPR009006">
    <property type="entry name" value="Ala_racemase/Decarboxylase_C"/>
</dbReference>
<sequence>MRPAWLEVNLDSLAHNVALLRSKAPASQLVGIVKANAYGHGAVWVGRELLRLGAWGLAVATVSEGRELRLGGVQGRVLLMGSLHPDQAREALETDLIASLSTLEGAQALDAAARALGKIAEVHLEFDTGMGRVGFPWEEAQQVKEALEQFSHLKVTGLYSHFADAEENLEFTYMQLANFRRVREVWGPGYFCHLANSAGVFNFRDDSFDAIRPGIALYGLLPNLGLKPIARLLAKPTLVKQLPPGRKIGYSGLYTTQDHEWIATLPVGYADGMPRLVYNRATVRLLQPSPEEGRLICPVVGRISMDQITVRIPGPVDLDTVFEVVTADFDPGSSLWGWAEMTGTVSYEPAVRLAARLPRVYLRGGVEVARIEP</sequence>
<dbReference type="Gene3D" id="2.40.37.10">
    <property type="entry name" value="Lyase, Ornithine Decarboxylase, Chain A, domain 1"/>
    <property type="match status" value="1"/>
</dbReference>
<protein>
    <recommendedName>
        <fullName evidence="4">Alanine racemase</fullName>
        <ecNumber evidence="4">5.1.1.1</ecNumber>
    </recommendedName>
</protein>
<name>D7BHZ2_ALLS1</name>
<dbReference type="FunFam" id="3.20.20.10:FF:000002">
    <property type="entry name" value="Alanine racemase"/>
    <property type="match status" value="1"/>
</dbReference>
<dbReference type="Gene3D" id="3.20.20.10">
    <property type="entry name" value="Alanine racemase"/>
    <property type="match status" value="1"/>
</dbReference>
<organism evidence="8 9">
    <name type="scientific">Allomeiothermus silvanus (strain ATCC 700542 / DSM 9946 / NBRC 106475 / NCIMB 13440 / VI-R2)</name>
    <name type="common">Thermus silvanus</name>
    <dbReference type="NCBI Taxonomy" id="526227"/>
    <lineage>
        <taxon>Bacteria</taxon>
        <taxon>Thermotogati</taxon>
        <taxon>Deinococcota</taxon>
        <taxon>Deinococci</taxon>
        <taxon>Thermales</taxon>
        <taxon>Thermaceae</taxon>
        <taxon>Allomeiothermus</taxon>
    </lineage>
</organism>
<gene>
    <name evidence="8" type="ordered locus">Mesil_0325</name>
</gene>
<dbReference type="Proteomes" id="UP000001916">
    <property type="component" value="Chromosome"/>
</dbReference>
<dbReference type="EMBL" id="CP002042">
    <property type="protein sequence ID" value="ADH62266.1"/>
    <property type="molecule type" value="Genomic_DNA"/>
</dbReference>
<evidence type="ECO:0000259" key="7">
    <source>
        <dbReference type="SMART" id="SM01005"/>
    </source>
</evidence>
<dbReference type="InterPro" id="IPR011079">
    <property type="entry name" value="Ala_racemase_C"/>
</dbReference>
<dbReference type="PANTHER" id="PTHR30511">
    <property type="entry name" value="ALANINE RACEMASE"/>
    <property type="match status" value="1"/>
</dbReference>
<dbReference type="SUPFAM" id="SSF50621">
    <property type="entry name" value="Alanine racemase C-terminal domain-like"/>
    <property type="match status" value="1"/>
</dbReference>
<dbReference type="UniPathway" id="UPA00042">
    <property type="reaction ID" value="UER00497"/>
</dbReference>
<evidence type="ECO:0000256" key="3">
    <source>
        <dbReference type="ARBA" id="ARBA00023235"/>
    </source>
</evidence>
<dbReference type="Pfam" id="PF01168">
    <property type="entry name" value="Ala_racemase_N"/>
    <property type="match status" value="1"/>
</dbReference>
<feature type="binding site" evidence="4 6">
    <location>
        <position position="305"/>
    </location>
    <ligand>
        <name>substrate</name>
    </ligand>
</feature>
<dbReference type="GO" id="GO:0008784">
    <property type="term" value="F:alanine racemase activity"/>
    <property type="evidence" value="ECO:0007669"/>
    <property type="project" value="UniProtKB-UniRule"/>
</dbReference>
<dbReference type="PROSITE" id="PS00395">
    <property type="entry name" value="ALANINE_RACEMASE"/>
    <property type="match status" value="1"/>
</dbReference>
<comment type="cofactor">
    <cofactor evidence="1 4 5">
        <name>pyridoxal 5'-phosphate</name>
        <dbReference type="ChEBI" id="CHEBI:597326"/>
    </cofactor>
</comment>
<dbReference type="EC" id="5.1.1.1" evidence="4"/>
<dbReference type="RefSeq" id="WP_013156873.1">
    <property type="nucleotide sequence ID" value="NC_014212.1"/>
</dbReference>
<dbReference type="STRING" id="526227.Mesil_0325"/>
<evidence type="ECO:0000256" key="4">
    <source>
        <dbReference type="HAMAP-Rule" id="MF_01201"/>
    </source>
</evidence>
<dbReference type="NCBIfam" id="TIGR00492">
    <property type="entry name" value="alr"/>
    <property type="match status" value="1"/>
</dbReference>
<dbReference type="Pfam" id="PF00842">
    <property type="entry name" value="Ala_racemase_C"/>
    <property type="match status" value="1"/>
</dbReference>
<evidence type="ECO:0000256" key="2">
    <source>
        <dbReference type="ARBA" id="ARBA00022898"/>
    </source>
</evidence>
<dbReference type="CDD" id="cd00430">
    <property type="entry name" value="PLPDE_III_AR"/>
    <property type="match status" value="1"/>
</dbReference>
<dbReference type="KEGG" id="msv:Mesil_0325"/>
<keyword evidence="3 4" id="KW-0413">Isomerase</keyword>
<dbReference type="SUPFAM" id="SSF51419">
    <property type="entry name" value="PLP-binding barrel"/>
    <property type="match status" value="1"/>
</dbReference>
<proteinExistence type="inferred from homology"/>
<dbReference type="HAMAP" id="MF_01201">
    <property type="entry name" value="Ala_racemase"/>
    <property type="match status" value="1"/>
</dbReference>
<dbReference type="InterPro" id="IPR000821">
    <property type="entry name" value="Ala_racemase"/>
</dbReference>
<dbReference type="OrthoDB" id="9813814at2"/>